<dbReference type="PANTHER" id="PTHR24114">
    <property type="entry name" value="LEUCINE RICH REPEAT FAMILY PROTEIN"/>
    <property type="match status" value="1"/>
</dbReference>
<gene>
    <name evidence="2" type="ORF">CGI_10010170</name>
</gene>
<organism evidence="2">
    <name type="scientific">Magallana gigas</name>
    <name type="common">Pacific oyster</name>
    <name type="synonym">Crassostrea gigas</name>
    <dbReference type="NCBI Taxonomy" id="29159"/>
    <lineage>
        <taxon>Eukaryota</taxon>
        <taxon>Metazoa</taxon>
        <taxon>Spiralia</taxon>
        <taxon>Lophotrochozoa</taxon>
        <taxon>Mollusca</taxon>
        <taxon>Bivalvia</taxon>
        <taxon>Autobranchia</taxon>
        <taxon>Pteriomorphia</taxon>
        <taxon>Ostreida</taxon>
        <taxon>Ostreoidea</taxon>
        <taxon>Ostreidae</taxon>
        <taxon>Magallana</taxon>
    </lineage>
</organism>
<sequence length="1388" mass="158825">MEDDTTGLHTLISQRQKRPSYSRAISQEFSRKSEAVVVPRKRNRRKSEKIRSHSLIDSAVPQHSHSSGAEPETGQSTEGQFPVFDTNDGEESDESEYFSAEENSDSLEYVHQENAPSCSSSASSNDDEIPQITHQNCDNLSPVTLDTYDGNLKHRRAPSKKQKRKRRLLYSSYNLFRELPFYNDEIVNEFKDVHINKPVPTLSALCVKALVTKKKSLARHPIVPHVIRQDIGNAAAFYKEKVEWIKTYLAKFEKEKYPRFQEVLTRSVWNIEPWALNDTRAFQRNNPAADKKISCLPVTPLCGFEYHDAEFYYPSHIMIALSCLLHLTIPFPDPSKGKHRQRKLEGSAPYDRAVKNATASLHKRNEVNSTAKATMNDDISDAVKYGDFEVFSGDNYEALLPELKLEGFDSDFDNFLSEMVVSDFDITLTQQAFADLKKSDDPGLPAPETPTSTRFAKLSDDEIKGFQELTQSKATKQSTKWGLKILTGITYPKLMGRFYDKTMPYVYWARARHKALYMYEIQRMLHFFDDASQLTFDLSMSYMSGVFNKPYYSQEKVAQLICKQISLLKANLCDQGLMTVEKAHMATERWSHCMRAPPVGEGWSRDTFFLMDSLLCFHAHTYFELGIDWIQHAIEKLEPLCKASNADLYIFLSMMYAMQKQNTKCKKTFKYFESLERSYLRNVDKDKVGHCPWQTLLESVKNSVAVRPLKVLWRTQINPPRLSHERLDWPTENNPFIENCNPSEADISCRDLDLYITPEGHLTGNLQMTLPPIQSVLLNPYTGTIAQLPAVYSVTSLGSFHSVQFSPVIPTPMEIYRGQNGCVVSMIFPGKHQHPGPVKHLLKVFWQGPDGRRARLNLALRIRDHIYQAAKKQVRLLSMDEEMKTCMLEILRLCYLKDYLIPSTDKKEQLYETVEKAYQENKQRQLKHKDGASISLNPAKIFQEHFMKPPILNLLRPPVVFGTDIFFRFKVNEDPCRNYFVSSLHFSLYRINDQIESFAEHLDQIHRLTFLGDMLVMVTVSGAFALILENLYIYEVSNYLKVQGEKSFRDANNCEFVRAAILLDNKLVIIKTDPEACGMEAEDRSTVTVTSAVSLSGQPKDVCFLSESAGYLVSASIFNSTGKFYRENLYHFDHCGQLLGVLLSLGHGPRSMYPVYLPGDPDLSARYSDLCGQEGWHKIPQIYPNVASYPVIYSLIRNVLYSFQFDTWNLANRPHIFESYTLTTKYRQCKNPVTRRVRGVIGFKRKRRCESRAESEGGESNHSHATSDLDLDKEFPDDFDYDAEITEDADPKVVIKRTPCQELYIRGCKFLDVIPVSIFMRHLEDEKISLRHHYLGPNGTKACCMALLSNSTVTSLDVADTDLGADGVRHLADLLRENHFITELVGLC</sequence>
<feature type="compositionally biased region" description="Acidic residues" evidence="1">
    <location>
        <begin position="87"/>
        <end position="96"/>
    </location>
</feature>
<feature type="compositionally biased region" description="Polar residues" evidence="1">
    <location>
        <begin position="132"/>
        <end position="144"/>
    </location>
</feature>
<feature type="region of interest" description="Disordered" evidence="1">
    <location>
        <begin position="1"/>
        <end position="165"/>
    </location>
</feature>
<dbReference type="EMBL" id="JH817378">
    <property type="protein sequence ID" value="EKC25413.1"/>
    <property type="molecule type" value="Genomic_DNA"/>
</dbReference>
<reference evidence="2" key="1">
    <citation type="journal article" date="2012" name="Nature">
        <title>The oyster genome reveals stress adaptation and complexity of shell formation.</title>
        <authorList>
            <person name="Zhang G."/>
            <person name="Fang X."/>
            <person name="Guo X."/>
            <person name="Li L."/>
            <person name="Luo R."/>
            <person name="Xu F."/>
            <person name="Yang P."/>
            <person name="Zhang L."/>
            <person name="Wang X."/>
            <person name="Qi H."/>
            <person name="Xiong Z."/>
            <person name="Que H."/>
            <person name="Xie Y."/>
            <person name="Holland P.W."/>
            <person name="Paps J."/>
            <person name="Zhu Y."/>
            <person name="Wu F."/>
            <person name="Chen Y."/>
            <person name="Wang J."/>
            <person name="Peng C."/>
            <person name="Meng J."/>
            <person name="Yang L."/>
            <person name="Liu J."/>
            <person name="Wen B."/>
            <person name="Zhang N."/>
            <person name="Huang Z."/>
            <person name="Zhu Q."/>
            <person name="Feng Y."/>
            <person name="Mount A."/>
            <person name="Hedgecock D."/>
            <person name="Xu Z."/>
            <person name="Liu Y."/>
            <person name="Domazet-Loso T."/>
            <person name="Du Y."/>
            <person name="Sun X."/>
            <person name="Zhang S."/>
            <person name="Liu B."/>
            <person name="Cheng P."/>
            <person name="Jiang X."/>
            <person name="Li J."/>
            <person name="Fan D."/>
            <person name="Wang W."/>
            <person name="Fu W."/>
            <person name="Wang T."/>
            <person name="Wang B."/>
            <person name="Zhang J."/>
            <person name="Peng Z."/>
            <person name="Li Y."/>
            <person name="Li N."/>
            <person name="Wang J."/>
            <person name="Chen M."/>
            <person name="He Y."/>
            <person name="Tan F."/>
            <person name="Song X."/>
            <person name="Zheng Q."/>
            <person name="Huang R."/>
            <person name="Yang H."/>
            <person name="Du X."/>
            <person name="Chen L."/>
            <person name="Yang M."/>
            <person name="Gaffney P.M."/>
            <person name="Wang S."/>
            <person name="Luo L."/>
            <person name="She Z."/>
            <person name="Ming Y."/>
            <person name="Huang W."/>
            <person name="Zhang S."/>
            <person name="Huang B."/>
            <person name="Zhang Y."/>
            <person name="Qu T."/>
            <person name="Ni P."/>
            <person name="Miao G."/>
            <person name="Wang J."/>
            <person name="Wang Q."/>
            <person name="Steinberg C.E."/>
            <person name="Wang H."/>
            <person name="Li N."/>
            <person name="Qian L."/>
            <person name="Zhang G."/>
            <person name="Li Y."/>
            <person name="Yang H."/>
            <person name="Liu X."/>
            <person name="Wang J."/>
            <person name="Yin Y."/>
            <person name="Wang J."/>
        </authorList>
    </citation>
    <scope>NUCLEOTIDE SEQUENCE [LARGE SCALE GENOMIC DNA]</scope>
    <source>
        <strain evidence="2">05x7-T-G4-1.051#20</strain>
    </source>
</reference>
<feature type="compositionally biased region" description="Basic residues" evidence="1">
    <location>
        <begin position="39"/>
        <end position="48"/>
    </location>
</feature>
<dbReference type="InterPro" id="IPR052394">
    <property type="entry name" value="LRR-containing"/>
</dbReference>
<feature type="region of interest" description="Disordered" evidence="1">
    <location>
        <begin position="1251"/>
        <end position="1273"/>
    </location>
</feature>
<protein>
    <submittedName>
        <fullName evidence="2">Uncharacterized protein</fullName>
    </submittedName>
</protein>
<dbReference type="HOGENOM" id="CLU_255130_0_0_1"/>
<feature type="compositionally biased region" description="Polar residues" evidence="1">
    <location>
        <begin position="61"/>
        <end position="79"/>
    </location>
</feature>
<dbReference type="Gene3D" id="3.80.10.10">
    <property type="entry name" value="Ribonuclease Inhibitor"/>
    <property type="match status" value="1"/>
</dbReference>
<dbReference type="InterPro" id="IPR032675">
    <property type="entry name" value="LRR_dom_sf"/>
</dbReference>
<evidence type="ECO:0000256" key="1">
    <source>
        <dbReference type="SAM" id="MobiDB-lite"/>
    </source>
</evidence>
<dbReference type="SUPFAM" id="SSF52047">
    <property type="entry name" value="RNI-like"/>
    <property type="match status" value="1"/>
</dbReference>
<feature type="compositionally biased region" description="Basic residues" evidence="1">
    <location>
        <begin position="153"/>
        <end position="165"/>
    </location>
</feature>
<name>K1PUL7_MAGGI</name>
<proteinExistence type="predicted"/>
<accession>K1PUL7</accession>
<evidence type="ECO:0000313" key="2">
    <source>
        <dbReference type="EMBL" id="EKC25413.1"/>
    </source>
</evidence>
<dbReference type="InParanoid" id="K1PUL7"/>
<dbReference type="PANTHER" id="PTHR24114:SF2">
    <property type="entry name" value="F-BOX DOMAIN-CONTAINING PROTEIN-RELATED"/>
    <property type="match status" value="1"/>
</dbReference>